<dbReference type="AlphaFoldDB" id="A0A101FTR6"/>
<accession>A0A101FTR6</accession>
<comment type="caution">
    <text evidence="1">The sequence shown here is derived from an EMBL/GenBank/DDBJ whole genome shotgun (WGS) entry which is preliminary data.</text>
</comment>
<dbReference type="EMBL" id="LGFT01000030">
    <property type="protein sequence ID" value="KUK44254.1"/>
    <property type="molecule type" value="Genomic_DNA"/>
</dbReference>
<organism evidence="1 4">
    <name type="scientific">Methanothrix harundinacea</name>
    <dbReference type="NCBI Taxonomy" id="301375"/>
    <lineage>
        <taxon>Archaea</taxon>
        <taxon>Methanobacteriati</taxon>
        <taxon>Methanobacteriota</taxon>
        <taxon>Stenosarchaea group</taxon>
        <taxon>Methanomicrobia</taxon>
        <taxon>Methanotrichales</taxon>
        <taxon>Methanotrichaceae</taxon>
        <taxon>Methanothrix</taxon>
    </lineage>
</organism>
<sequence>MYEDLSDIYQAALEDERKRKYMKEIGDWLVEEYFEPYQAS</sequence>
<evidence type="ECO:0000313" key="4">
    <source>
        <dbReference type="Proteomes" id="UP000057043"/>
    </source>
</evidence>
<dbReference type="PATRIC" id="fig|301375.6.peg.62"/>
<proteinExistence type="predicted"/>
<dbReference type="Proteomes" id="UP000053961">
    <property type="component" value="Unassembled WGS sequence"/>
</dbReference>
<evidence type="ECO:0000313" key="3">
    <source>
        <dbReference type="Proteomes" id="UP000053961"/>
    </source>
</evidence>
<evidence type="ECO:0000313" key="2">
    <source>
        <dbReference type="EMBL" id="KUK96329.1"/>
    </source>
</evidence>
<protein>
    <submittedName>
        <fullName evidence="1">Uncharacterized protein</fullName>
    </submittedName>
</protein>
<dbReference type="Proteomes" id="UP000057043">
    <property type="component" value="Unassembled WGS sequence"/>
</dbReference>
<dbReference type="EMBL" id="LGHB01000015">
    <property type="protein sequence ID" value="KUK96329.1"/>
    <property type="molecule type" value="Genomic_DNA"/>
</dbReference>
<gene>
    <name evidence="1" type="ORF">XD72_1386</name>
    <name evidence="2" type="ORF">XE07_1171</name>
</gene>
<reference evidence="2" key="1">
    <citation type="journal article" date="2015" name="MBio">
        <title>Genome-resolved metagenomic analysis reveals roles for candidate phyla and other microbial community members in biogeochemical transformations in oil reservoirs.</title>
        <authorList>
            <person name="Hu P."/>
            <person name="Tom L."/>
            <person name="Singh A."/>
            <person name="Thomas B.C."/>
            <person name="Baker B.J."/>
            <person name="Piceno Y.M."/>
            <person name="Andersen G.L."/>
            <person name="Banfield J.F."/>
        </authorList>
    </citation>
    <scope>NUCLEOTIDE SEQUENCE [LARGE SCALE GENOMIC DNA]</scope>
    <source>
        <strain evidence="2">56_747</strain>
    </source>
</reference>
<name>A0A101FTR6_9EURY</name>
<reference evidence="3 4" key="2">
    <citation type="journal article" date="2015" name="MBio">
        <title>Genome-Resolved Metagenomic Analysis Reveals Roles for Candidate Phyla and Other Microbial Community Members in Biogeochemical Transformations in Oil Reservoirs.</title>
        <authorList>
            <person name="Hu P."/>
            <person name="Tom L."/>
            <person name="Singh A."/>
            <person name="Thomas B.C."/>
            <person name="Baker B.J."/>
            <person name="Piceno Y.M."/>
            <person name="Andersen G.L."/>
            <person name="Banfield J.F."/>
        </authorList>
    </citation>
    <scope>NUCLEOTIDE SEQUENCE [LARGE SCALE GENOMIC DNA]</scope>
    <source>
        <strain evidence="1">57_489</strain>
    </source>
</reference>
<evidence type="ECO:0000313" key="1">
    <source>
        <dbReference type="EMBL" id="KUK44254.1"/>
    </source>
</evidence>